<evidence type="ECO:0000313" key="5">
    <source>
        <dbReference type="Proteomes" id="UP001569200"/>
    </source>
</evidence>
<dbReference type="NCBIfam" id="TIGR03661">
    <property type="entry name" value="T1SS_VCA0849"/>
    <property type="match status" value="1"/>
</dbReference>
<evidence type="ECO:0000256" key="1">
    <source>
        <dbReference type="ARBA" id="ARBA00022837"/>
    </source>
</evidence>
<dbReference type="InterPro" id="IPR041690">
    <property type="entry name" value="Cadherin_5"/>
</dbReference>
<comment type="caution">
    <text evidence="4">The sequence shown here is derived from an EMBL/GenBank/DDBJ whole genome shotgun (WGS) entry which is preliminary data.</text>
</comment>
<dbReference type="PROSITE" id="PS00330">
    <property type="entry name" value="HEMOLYSIN_CALCIUM"/>
    <property type="match status" value="3"/>
</dbReference>
<proteinExistence type="predicted"/>
<dbReference type="NCBIfam" id="TIGR03660">
    <property type="entry name" value="T1SS_rpt_143"/>
    <property type="match status" value="15"/>
</dbReference>
<dbReference type="SUPFAM" id="SSF51120">
    <property type="entry name" value="beta-Roll"/>
    <property type="match status" value="1"/>
</dbReference>
<keyword evidence="1" id="KW-0106">Calcium</keyword>
<dbReference type="InterPro" id="IPR019960">
    <property type="entry name" value="T1SS_VCA0849"/>
</dbReference>
<dbReference type="NCBIfam" id="NF033682">
    <property type="entry name" value="retention_LapA"/>
    <property type="match status" value="1"/>
</dbReference>
<sequence>MGIEVSRQAAVVEVVSGEVIAVKSDGSARKISAGDIIRENEIVITANHAELVLGSPNGVTEVASNCVGCVDQDLAWADAPIAGEVNFDLQQADAGDFDDDEFAAIQEAILGGADPTQILEATAAGGGLGSANAGFVTIDYNYTETHPSTFFETAGLAEQTVDEDREEFRSITRSSGGQSISETLTEGSISGNTYPQSITTTETIIAGSLSLAPDSFIPEILSLASLLSELNSDITSSGQSVIFTYDATTNSIVGVQGTDEVLRIDIDAVSVGNNIELSLTTTISQPIDHVPSVGGGQVSYTGDQINITFDIQGEDSAGNPLATPINAQVAVVDGIDPSAESVNITNVETSSAAIEGTFSNIGSDNLQSVVFDASALDQFDGLLSDNQNTLARLSDDGTTITLSIQGRGEVVLTISLDTDGTYKFEQSNPIEQVGTDSLTFTLPITITDFDQDVVTNTINIAITDGDSPVINNVDSISVDEAGIIGGSQEGTAPVAGSGSITADIFESDIIDHYELEPTEFNTGGTLVSNGAVVLLELVGETNGVRTYEGYVEVNGSRITVFDVKIDSPSLGNYEFNLYEELSHQGAEDALLTFALPIYAVDADGDRSALSGGSNTPEAAEILVNVKDDVVELVDKVESVTEPTLAGDTIVSYNLFNFEGADGSTIQSFNYDGVDYSLDQSLLPDAAQTFSFTEGVVTISLNGDFSFEVARDIDHTNSETIVKQFSFLAEDGDGDTDTSTLELSITDGQDPIIDLIPPVTLSETNLNDGSAPSGSTVSATETITFTAGSDDVASFRIEPTEFNVGGALMSNGFAVEIKEDSANPGTYIGFITDGSNTEVPVFTIGFSTTTLGEYTFTLLEALDHVDGLDNNDLSFDLPVYAVDTDGDDSLVSQLNVTIGDDVQIMQDGTLDIIEPNLADGTITTNTIDVMPNQSADGATITQFTYDGQLRTLDQNDTGEQQFSFTEGELFITLEGEVRFEPNRNLDHSVSEDIVKSIVVTSSDFDNDSLTSTVTLTITDGDNPTIDVIPSVTLSETNLSDGSAPSGSTVSSTQTITFTNQSDDVVRFRIEPTEFNTNDDLKSNGLAVELREEPAGSGDYIGFTTSATNVETTVFTLSFSSTTLGEYTFTLLEALDHQDARGNNDLSFDLPVYAVDSDGDDSLMSPLNVTIGDDVQIMQDGTLNITEPTVADLAAGTPTTAIFDVMPNQSADGATVTQFTYDGQLRTLDQNDNGEQQFSFTEGELFITLEGDVRFEPNRNLDHILSEDIVKSIVVTSSDSDNDALTSTVTLTITDGDIPTIDNVPTVSLSETSLSDGSSPSGSAVSSTQTITYTTQSDDVTNFRIEPTEFNVGGGLTSNGLAVELKADPTTPGGYIGYVTDGSNVETNVFTISFSDTNLGQYTFTLLEALDHVDGLANNDLSFDLPVYAVDSDGDDSLVSQLNVTIGDDVQIMQGGTLDIIEPNLADGTITTSTIDVMPNQSADGAKITQFTYDGQVRTLDQTDNGEQQFSFTEGELFITLQGDVRFEPNRNLDHTLSEDIVKSIVVTSSDLDNDVLTSTVMLTITDGDIPTIDAVPSVTLSESNLADGSAPSGSTVSQTETITFTNQSDDVASFRIEPTEFNVGAALKSNGFAVEIKEDSANPGTYIGFITNGSGAENPVFTIAFSTSTLGEYTFTLLEALDHVDGLDKNDLSFDLPIYAVDTDGDDSLVSQLNVTIGDDVQIMKDGTLDITEPNLADGTITTNTIDVMPNQSADGATITQFTYDGVVNTLDQSISGEQQFSFTEGELFITLEGEVRFEPNRDLDHSVSEDIVKSIVVTSSDFDNDPVTSTITLTITDGDNPTIDVIPSVTLSEINLSDGSAPSGSAVSSTQTITFTNQSDDVVRFRIEPTEFNTNDDLKSNGLAVELREDPAGSGDYIGFTTSATNVETQVFTLSFNAGSLGEYTFTLIEALDHQDARGNNDLSFDLPVYAVDSDGDDSLMSPLNVTIGDDVQIMQDSTLDIVEPTVADLAAGTVTTNTIDVMPNQSADGATITQFTYDGQLRTLDPNDNGEQQFSFTEGELFITLEGEVRFEPNRNLDHTLSEDIVKSIVVTSSDSDNDVLTSTVTLTITDGDIPTIDNVPTVTLSETNLSDGSMPSGSAVSSTQTITYTTQSDDVTSFRIEPTEFNVGGGLTSNGLAVELKADPTTPGGYIGFVTDGSNVETNVFTISFSDTNLGQYTFTLLEALDHVDGLANNDLSFDLPVYAVDSDGDDSLVSQLSVTIGDDVQIMQGGTLDITEPNLADGTITSNTIDVMPEQSADGATITQFTYDGQVRTLDQSDNGEQQFSFTEGELFITLQGDVRFEPNRNLDHTLSEDIVKSIVVTSSDLDNDVVTSTVTLTITDGDIPTIDAVPSVTLSEINLADGSAPSGSAVSQTETITFTNQSDDVASFRIEPTEFNVGGALKSNGFAVEIKEDSANPGTYIGFITNGSGTEVPVFTIAFSTSTLGEYTFTLLEALDHTDGLDKNDLSFDLPVYAVDTDGDDSLVSQLNVTIGDDVQIMQDGTLDIIEPNLADGTITTNTIDVMPNQSADGATITQFTYDGQLRTLDQNDTGEQQFSFTEGELFITLEGEVRFEPNRDLDHSVSEDIVKSIVVTSSDFDNDPVTSAITLTITDGDNPTIDSVPSVVLEEADLTDGSSPSGSAVSSTQTITFTNQSDDVVRFRIEPTEFNTNNALKSDGLSIEIREEPTGSGNYIGFTTDISNAETTVFTLSFSNTTLGEYTFTLLEAIDHSPVQGNNDLTFNLPVYAVDSDGDDSLMSPLAVTITDDIQVMVNDSLTIEEPTVADLAAGTPTTASVNVLDEEGADGTTITQFTYDGGAVLTLDQNDTGEQKFVVADGALYITLQGDIRFEPSRNLDHTGGDIVKSIVVTSSDSDSDLVSSTVTLTITDGDIPTIDTVPSVTLSETNLSDGSAPNASAVSSTQTITFTNQSDDVTSFRIEPTDFNVGGALKSNGLAVELKADPTTPGGYIGFVTDGSNVETNVFTISFSDTNLGQYTFTLLEALDHVDGLVKNDLTFDLPVYAVDSDGDDSLVSQLNVTIGDDVQVMQNQALNIIEPTVADLAAGTPTTATVDVMPSQSADGATITQFTYDGGAAITLDQNDTGEQKFVFTEGSLFITLQGEVRFEPNRNLNHTASEDIVKSIVVTSSDLDNDVLTSTVTLTITDGDIPTIDAVPSVTLSETNLSDGSAPSGSAVSQTETITFTNQSDDVASFRIEPTEFNVGGALKSNGFSVEIKEDSANPGTYIGFIADGSNAEVPVFTIAFSTSTLGEYTFTLLEALDHADGLDKNDLSFDLPVYAVDSDGDDSLVSQLNVTIGDDVQIMQDGTLDITEPNLADGTITTNTIDVMPNQSADGATITEFSFGGIVKTLDQSIVGEQQFSFTEGELFITLQGQVRFEPNRDLDHSASEDIVKSIVVTSSDFDNDPVTSTVTLTITDGDIPTIDAVPSVTLSETNLADGSASNAGAVSSTQTITFTNQSDDVVRFRLEPTEFNTNDALKSNGLAVELREEPQGSGQYIGFTTSSSNVETTVFTLDFNSGTLGEYTFTLIEALDHQDARGNNDLSFNLPVYAVDSDGDDSLVSQLGVTIGDDVQLMQDGTITSREPAASVETSNTFDVMPNQSADGAKVTSFVFDGKTAESLDLNVNGEQEFVFTEGSVFITTEGEIRFEPVRNQNHAGGDITKSIEVTSVDLDGDIVTSTVTLKIVDGDLPTIDLVPGITLSEVDLADGSVPTGNPVTMTQTITYTAGSDDVSHFRIDPTQFNTSGALKSNGLDVEIKEQPANSGNYIGFVKDGSNVETNVFTISFSTSNLGQYTFTLLEALDHVDGLQNNILSFDVPVLAVDSDGDDSAMSPMTVAITDDVQGVQDGTLSITEPSLADLASGTPPTTAIIDVMPTQSADGAKVTQFTYDGGTAVTLDPSISTEQVFTVTDGLLYITIEGEVRFEPSRDLDHSSGDIVRTIVVTTSDFDNDTDTADVTLTIKDGIDPVIDVVPDVNLSEVNLADGSTPTGSPVSSTHTITYTEGSDDFSHFRIATNEFNPGDLLKSSGLVVQLKEDPSSAGDYIGYTDDGMGNVTDVFTISFDSANKAQFTFTLIEALDHLDGVLNNDLTFRLPIYAVDTDDSESTKRDVVVTIEDDIQQMQDGFLTITEPNSGTPTTTTVDVMPIPSADGANITQFTYDGGSPITLNQNISGEQEFVFTEGSLFVTLDGDVRFEPNRNLDHSAGDIVKSIVFTSSDFDNDIFSSKVTLTIVDGDGPTIDVVPGVALSESLLADGSTPSVNPVSMTQTITSLASSDDIAEIVVEVGLFNTNGALKSDGLELSLREDPAGSGDYIAFTTNGSGAEKIIFTLDFDDTNPSQYTFTLLERLDHVDGLGNNDLSFDLSVYAEDTDGDISASKPLTVTITDDVQLMQSGALNITEPTTGTPTTTTFDVMPAQSADGATITKFVYDNQAETALVQTDTGEQEFVFTEGSLFINLEGDVRFEPNRNLDHSSGDIVKTITVTSEDKDGDIVTSTVTLTIADGAPPTIDTVPTVALAEANLIDGSSPGLPVSQTETITFTAGSDDVSHFRIDPAQFNTSGDLKADGLVVQLKEDPLNSDNYIGYVESGGVQTDIFTITFSSVVLGEYTFALLEELDHLPVQGNNDQIFTLPVIAVDKDNTDSAVKPLTVTITDDVPTITDTTVASTFVVDEDDLGALAQATGSFVTTEGADQVEVYELRNISTLEATLSSGSEGIKITEITGAANTTTYQGATDPGGTPIFTLVLTDDGAYTFTLLGPLNHATTPSNLDTLTIPFDVVAVDGDGDDSNQYVLPIEVLDDAPVMTAPTGETVVDEDDLTGIGSDQSEDTIINGLFTVDEGADGVVLYELVDEDLVLTGLTSDGESLEWLAVSQNGTTFTYVAQTATSNEAVFEIIFDTSDNSYQFELFKPLKHPDGADENAIDLNFSVVAEDFDQDQSNAIDLKITVTDDVPLVTTQSITRLEGQGYGNSKVDMFANATDVGADGAVLSRIEGISNNGADIVFRTGNNGPYSSGFDLNSGSQQVRVYEQTDDGSGGVDTRELGRLRINSNGEVEFRANGYLDHDGLDTIDFSINVIATDGDLDTSETPLDITITDRDSTRIALKVTTFEDAGRDSTIPYATGDEPTLENVQDNQNGLPNAPAQVALQVSLYDQDNAESIGQLTIKSPNGGDSHQGTFYYFDGADYIELVPESNGSIIFGSPELEQSFAPNPSEPRQTIATIDNLFFVPDQHASSDETGGRVRYELEIEKNGSTDHTVNSNFRIEIEAVADIATWDDTSSTYQYQVNEDEDNVTLQLNAESQDNSNTETITYELEAVQGDGMFELLDQNGNVLTPVNGVYIIASADINSTVVNPIDNFSGQIEFKATAITEETLNPYDDSANGGANDKTTARSVEQSIVIDVTADADPGTFSVSRIQINEDNIDDPDYVGPLDNKDAFTLDEVITMTGSVDSDSSEELFVRISNVTEGAVLYFLGTTTVVPTITINGVDYQEIAYSDLANVEVVPTKHSNVDFTFDVTGVVKDTANLSTGAQIDEEILGTKTVNVEVKGVADTPYGGTNGTDWTTFTDGATNGVQTTIEESQNGDSFALLDFTVLSGERRPDDPTDSPLTGDGSEAITVILSGIPDGVILEDGDGTVIDLNFVGYETGPGGSPDLSKPIYEANITEAGKTSGIRIRPVDSSTENIHIQGKVIVTENDGHTLTFDQEIRVLVEPRIDTSTTYNTVTNGDEDTAINIDWHPEGTDYIDNDEHFTSIVISDIPTDVESVVVNGDVTWVYDAAAGTLTITPKSGQTAEEFTQIALNNNFIQITPEEDSSTDFTLSTVVMIEERDHEYVDVTDPGQGIVTATITGTIDVRVRPVVEPGDADNKIVVSNEDGSGDLTTITADANGVIKFTTNSDNQTTDTNGDEIWDGEYVVRYQETDLSTVEEQVDEVIVQLTNTDGSALSDDILGQLLVTGASYEGGGRWVVTNEDAFSVSAPNGLDFTPANDADDVATDFNDIKMTIFTLVSDPGDANNETSAQVQRTGEVTLSYPEVLTAPDKVAADIAIVPNSVIDAVEDTQLDLGAALNGILSLTGRDDSTDQVTVIIDGTLVIDATTSFPISLSGASDVDFVNGKYVYETTVEQGVAVDSSGLLLNLPPNYSGDFRLPMTIVTKDLQSGDEKTLVTEVIIKVAPDAETDPTIEVNVVGSLDDAFNPVDTDGQAGQDPVGYEDTYIQLDFNSTISDQVSGVEGGQEAFTSITLTLDDPSIGAFYDNTGTSLGTSVTFNQAEIAAGALDNVLFRAIENYPTGNDINQVQVNVSGTVTDTATYNDPASPAGTATDSDTFSTSVSFEVVPVVDDVSVTGPGSDPDVIEITGNEDQLISLSGTGPVSIALTDLDGSEQFVSIKFTDVPDGFQMRADAGSTYTVKNNGNGEWSVQLPQASGLSFDLSEISILPPKNFSGTAEFGVEVFTQESLLGVPTAAANLPSFKLHVVPVGDDVDTNPTDSVTGNEGQNIDIEINATILDKELSATGSGTYTENAPETLRVEVAGVPQDASIFYPDGTTLASYDPATQLWTLDVPAQSLDKIVFNSGEHNSDTGNVLGINGPLQITVRSVDTDADNTEYLGTPTSFDVDLVIDPINDQPIFVNVTNIETSEDISVAIDNFSIYDVDANFDNPDAPYELTLKVDQTLTGAQGVFEFTSSPDVTFVLQPDGSLVITGKEADINTALTNGAVTFKPDPDQNYLNQSGLVTINATLDDGGNNGLIDVGDPNTAQTNQATFTIKVTEVNDAPVATDVDLGSIAEDGQIVIVEGDLIAASSDLENHNLTVTGVTLTQGQGQLTRFENAGGADDAGVTGPFWIFIADNDFNGDVKFNYSIIDDGTTNGADDFKTDSAEISLVVTEVNDQPVASDIDLGTMLEEGQLVIKEEDLISATTDPENDTITVNSLVLDQGQGQLQRFENVGGADDATITGPYWVFTAANEYNGDVKFTYTVEDDGTTNGTDDFLTDTGEISVVVTEVNDQPVATDIDLGNILEEGQLIIKEGDLITATSDPENDTITVTNLVLDEGQGQLQRFENVGGADDAMITGPYWIFTAADEYNGNVKFTYTVEDDGTTNGANDFLTDTAEITAIVDGVNDTPVVNGDSVTTIIDEDAGQLLSGINVSDPDYVDAFSNDLMTVTLTVDYGTLNVSLPAVTTVMVNGNNTGSVILVGTLSDLNALIDTPTSPNGVYLDASLSPTNSIGLEVIAKDSGNPSGIAIETAPVVYNIAVTPVANAPTLSIDPAFNYVRNITTSSSVVANSGVALVGIVAALTDITEELTLKISDVPDGVDVTSDVGTVSLVGDTWIATADAIDSLRLVEQSSLGKPLTPGNYTLKVEAVSEEADNNDIAISQNIDLNLNIVANPIDLDLSSETDDVQLLASNFDTNLTGGTGNDRLVGGSGDDTLVGGDGNDTLIGGGGSDILTGGNGMDSFVWLNIEDGVEDTITDFSLSEGDQIDLREVLPELKNTSPDMSALLQQIDAKVEGDDIELTINPDGLGTTEQVIVVEDLAPQLTLSGTMPSDILDALVQQNVITHG</sequence>
<feature type="region of interest" description="Disordered" evidence="2">
    <location>
        <begin position="1307"/>
        <end position="1328"/>
    </location>
</feature>
<evidence type="ECO:0000313" key="4">
    <source>
        <dbReference type="EMBL" id="MEZ8181744.1"/>
    </source>
</evidence>
<accession>A0ABV4LTI6</accession>
<dbReference type="RefSeq" id="WP_371690980.1">
    <property type="nucleotide sequence ID" value="NZ_JBGONW010000018.1"/>
</dbReference>
<evidence type="ECO:0000259" key="3">
    <source>
        <dbReference type="Pfam" id="PF17892"/>
    </source>
</evidence>
<dbReference type="InterPro" id="IPR001343">
    <property type="entry name" value="Hemolysn_Ca-bd"/>
</dbReference>
<feature type="region of interest" description="Disordered" evidence="2">
    <location>
        <begin position="170"/>
        <end position="193"/>
    </location>
</feature>
<dbReference type="Pfam" id="PF00353">
    <property type="entry name" value="HemolysinCabind"/>
    <property type="match status" value="1"/>
</dbReference>
<dbReference type="Pfam" id="PF17892">
    <property type="entry name" value="Cadherin_5"/>
    <property type="match status" value="3"/>
</dbReference>
<organism evidence="4 5">
    <name type="scientific">Vibrio splendidus</name>
    <dbReference type="NCBI Taxonomy" id="29497"/>
    <lineage>
        <taxon>Bacteria</taxon>
        <taxon>Pseudomonadati</taxon>
        <taxon>Pseudomonadota</taxon>
        <taxon>Gammaproteobacteria</taxon>
        <taxon>Vibrionales</taxon>
        <taxon>Vibrionaceae</taxon>
        <taxon>Vibrio</taxon>
    </lineage>
</organism>
<keyword evidence="5" id="KW-1185">Reference proteome</keyword>
<dbReference type="InterPro" id="IPR019959">
    <property type="entry name" value="T1SS-143_rpt-cont_dom"/>
</dbReference>
<feature type="domain" description="Cadherin-like" evidence="3">
    <location>
        <begin position="7064"/>
        <end position="7160"/>
    </location>
</feature>
<dbReference type="EMBL" id="JBGOOW010000014">
    <property type="protein sequence ID" value="MEZ8181744.1"/>
    <property type="molecule type" value="Genomic_DNA"/>
</dbReference>
<dbReference type="InterPro" id="IPR011049">
    <property type="entry name" value="Serralysin-like_metalloprot_C"/>
</dbReference>
<dbReference type="PRINTS" id="PR00313">
    <property type="entry name" value="CABNDNGRPT"/>
</dbReference>
<evidence type="ECO:0000256" key="2">
    <source>
        <dbReference type="SAM" id="MobiDB-lite"/>
    </source>
</evidence>
<dbReference type="InterPro" id="IPR018511">
    <property type="entry name" value="Hemolysin-typ_Ca-bd_CS"/>
</dbReference>
<gene>
    <name evidence="4" type="ORF">ACED33_13730</name>
</gene>
<dbReference type="InterPro" id="IPR047777">
    <property type="entry name" value="LapA-like_RM"/>
</dbReference>
<name>A0ABV4LTI6_VIBSP</name>
<feature type="compositionally biased region" description="Polar residues" evidence="2">
    <location>
        <begin position="171"/>
        <end position="193"/>
    </location>
</feature>
<feature type="domain" description="Cadherin-like" evidence="3">
    <location>
        <begin position="6948"/>
        <end position="7044"/>
    </location>
</feature>
<reference evidence="4 5" key="1">
    <citation type="submission" date="2024-06" db="EMBL/GenBank/DDBJ databases">
        <authorList>
            <person name="Steensen K."/>
            <person name="Seneca J."/>
            <person name="Bartlau N."/>
            <person name="Yu A.X."/>
            <person name="Polz M.F."/>
        </authorList>
    </citation>
    <scope>NUCLEOTIDE SEQUENCE [LARGE SCALE GENOMIC DNA]</scope>
    <source>
        <strain evidence="4 5">1F145</strain>
    </source>
</reference>
<dbReference type="Proteomes" id="UP001569200">
    <property type="component" value="Unassembled WGS sequence"/>
</dbReference>
<feature type="domain" description="Cadherin-like" evidence="3">
    <location>
        <begin position="6832"/>
        <end position="6927"/>
    </location>
</feature>
<protein>
    <submittedName>
        <fullName evidence="4">Retention module-containing protein</fullName>
    </submittedName>
</protein>